<evidence type="ECO:0000313" key="3">
    <source>
        <dbReference type="EMBL" id="MEQ2519927.1"/>
    </source>
</evidence>
<keyword evidence="1" id="KW-0812">Transmembrane</keyword>
<accession>A0ABV1GDL3</accession>
<protein>
    <submittedName>
        <fullName evidence="3">Nuclease-related domain-containing protein</fullName>
    </submittedName>
</protein>
<evidence type="ECO:0000313" key="4">
    <source>
        <dbReference type="Proteomes" id="UP001477672"/>
    </source>
</evidence>
<dbReference type="InterPro" id="IPR011528">
    <property type="entry name" value="NERD"/>
</dbReference>
<organism evidence="3 4">
    <name type="scientific">Ruthenibacterium intestinale</name>
    <dbReference type="NCBI Taxonomy" id="3133163"/>
    <lineage>
        <taxon>Bacteria</taxon>
        <taxon>Bacillati</taxon>
        <taxon>Bacillota</taxon>
        <taxon>Clostridia</taxon>
        <taxon>Eubacteriales</taxon>
        <taxon>Oscillospiraceae</taxon>
        <taxon>Ruthenibacterium</taxon>
    </lineage>
</organism>
<dbReference type="Pfam" id="PF08378">
    <property type="entry name" value="NERD"/>
    <property type="match status" value="1"/>
</dbReference>
<keyword evidence="1" id="KW-1133">Transmembrane helix</keyword>
<gene>
    <name evidence="3" type="ORF">WMO24_05700</name>
</gene>
<proteinExistence type="predicted"/>
<name>A0ABV1GDL3_9FIRM</name>
<feature type="transmembrane region" description="Helical" evidence="1">
    <location>
        <begin position="6"/>
        <end position="26"/>
    </location>
</feature>
<evidence type="ECO:0000259" key="2">
    <source>
        <dbReference type="PROSITE" id="PS50965"/>
    </source>
</evidence>
<keyword evidence="1" id="KW-0472">Membrane</keyword>
<comment type="caution">
    <text evidence="3">The sequence shown here is derived from an EMBL/GenBank/DDBJ whole genome shotgun (WGS) entry which is preliminary data.</text>
</comment>
<dbReference type="PROSITE" id="PS50965">
    <property type="entry name" value="NERD"/>
    <property type="match status" value="1"/>
</dbReference>
<reference evidence="3 4" key="1">
    <citation type="submission" date="2024-03" db="EMBL/GenBank/DDBJ databases">
        <title>Human intestinal bacterial collection.</title>
        <authorList>
            <person name="Pauvert C."/>
            <person name="Hitch T.C.A."/>
            <person name="Clavel T."/>
        </authorList>
    </citation>
    <scope>NUCLEOTIDE SEQUENCE [LARGE SCALE GENOMIC DNA]</scope>
    <source>
        <strain evidence="3 4">CLA-JM-H11</strain>
    </source>
</reference>
<dbReference type="EMBL" id="JBBMFA010000074">
    <property type="protein sequence ID" value="MEQ2519927.1"/>
    <property type="molecule type" value="Genomic_DNA"/>
</dbReference>
<sequence>MEDLYLIVGIVIITLLCLFLIIYFLWRSDSPLFRRKPKDLPDAKKADKPLGAARRMALMNGYQVISPACLAKDGKLADLDFILVGTFGVLCVKCVGRGGSIYGSAGDAMWLQVKNQDRISFANPILEAERDTRLVRDILFSAKLKNIPVETVCVFTNPVASLALPRSTGHYTVKEFRSLLGQSRFLQERKIDLDAVCTALRAYVTEKK</sequence>
<feature type="domain" description="NERD" evidence="2">
    <location>
        <begin position="42"/>
        <end position="158"/>
    </location>
</feature>
<evidence type="ECO:0000256" key="1">
    <source>
        <dbReference type="SAM" id="Phobius"/>
    </source>
</evidence>
<keyword evidence="4" id="KW-1185">Reference proteome</keyword>
<dbReference type="Proteomes" id="UP001477672">
    <property type="component" value="Unassembled WGS sequence"/>
</dbReference>
<dbReference type="RefSeq" id="WP_349215358.1">
    <property type="nucleotide sequence ID" value="NZ_JBBMFA010000074.1"/>
</dbReference>